<reference evidence="2 3" key="1">
    <citation type="submission" date="2018-05" db="EMBL/GenBank/DDBJ databases">
        <title>Chitinophaga sp. K3CV102501T nov., isolated from isolated from a monsoon evergreen broad-leaved forest soil.</title>
        <authorList>
            <person name="Lv Y."/>
        </authorList>
    </citation>
    <scope>NUCLEOTIDE SEQUENCE [LARGE SCALE GENOMIC DNA]</scope>
    <source>
        <strain evidence="2 3">GDMCC 1.1325</strain>
    </source>
</reference>
<dbReference type="RefSeq" id="WP_113619012.1">
    <property type="nucleotide sequence ID" value="NZ_QFFJ01000002.1"/>
</dbReference>
<dbReference type="EMBL" id="QFFJ01000002">
    <property type="protein sequence ID" value="RBL90262.1"/>
    <property type="molecule type" value="Genomic_DNA"/>
</dbReference>
<organism evidence="2 3">
    <name type="scientific">Chitinophaga flava</name>
    <dbReference type="NCBI Taxonomy" id="2259036"/>
    <lineage>
        <taxon>Bacteria</taxon>
        <taxon>Pseudomonadati</taxon>
        <taxon>Bacteroidota</taxon>
        <taxon>Chitinophagia</taxon>
        <taxon>Chitinophagales</taxon>
        <taxon>Chitinophagaceae</taxon>
        <taxon>Chitinophaga</taxon>
    </lineage>
</organism>
<evidence type="ECO:0000313" key="2">
    <source>
        <dbReference type="EMBL" id="RBL90262.1"/>
    </source>
</evidence>
<accession>A0A365XV72</accession>
<evidence type="ECO:0000256" key="1">
    <source>
        <dbReference type="SAM" id="SignalP"/>
    </source>
</evidence>
<gene>
    <name evidence="2" type="ORF">DF182_27745</name>
</gene>
<feature type="signal peptide" evidence="1">
    <location>
        <begin position="1"/>
        <end position="22"/>
    </location>
</feature>
<keyword evidence="3" id="KW-1185">Reference proteome</keyword>
<sequence>MKYTRMLIGILAIISLPDFAVAQCHFICNEAIHATSEENTLKLIARSLKSQRSFQVPAGYRVIPIYKVSADSLKKTDFTPGQLPRNLKYTYQQIPGRRTIYLLQDALLVDSTGQLFGYAQGYEVFGINSTVSKFQQGLKKLAADIKKENITCLCTIINLKSFNIFRVAGTQISVSEQLESNIVYPLQVFLDTRWDITTSL</sequence>
<protein>
    <submittedName>
        <fullName evidence="2">Uncharacterized protein</fullName>
    </submittedName>
</protein>
<keyword evidence="1" id="KW-0732">Signal</keyword>
<dbReference type="AlphaFoldDB" id="A0A365XV72"/>
<comment type="caution">
    <text evidence="2">The sequence shown here is derived from an EMBL/GenBank/DDBJ whole genome shotgun (WGS) entry which is preliminary data.</text>
</comment>
<proteinExistence type="predicted"/>
<evidence type="ECO:0000313" key="3">
    <source>
        <dbReference type="Proteomes" id="UP000253410"/>
    </source>
</evidence>
<feature type="chain" id="PRO_5016661724" evidence="1">
    <location>
        <begin position="23"/>
        <end position="200"/>
    </location>
</feature>
<dbReference type="Proteomes" id="UP000253410">
    <property type="component" value="Unassembled WGS sequence"/>
</dbReference>
<name>A0A365XV72_9BACT</name>